<dbReference type="EMBL" id="JADBEF010000001">
    <property type="protein sequence ID" value="MBE1559496.1"/>
    <property type="molecule type" value="Genomic_DNA"/>
</dbReference>
<feature type="transmembrane region" description="Helical" evidence="1">
    <location>
        <begin position="149"/>
        <end position="171"/>
    </location>
</feature>
<evidence type="ECO:0000313" key="2">
    <source>
        <dbReference type="EMBL" id="MBE1559496.1"/>
    </source>
</evidence>
<proteinExistence type="predicted"/>
<feature type="transmembrane region" description="Helical" evidence="1">
    <location>
        <begin position="47"/>
        <end position="67"/>
    </location>
</feature>
<reference evidence="2 3" key="1">
    <citation type="submission" date="2020-10" db="EMBL/GenBank/DDBJ databases">
        <title>Sequencing the genomes of 1000 actinobacteria strains.</title>
        <authorList>
            <person name="Klenk H.-P."/>
        </authorList>
    </citation>
    <scope>NUCLEOTIDE SEQUENCE [LARGE SCALE GENOMIC DNA]</scope>
    <source>
        <strain evidence="2 3">DSM 43748</strain>
    </source>
</reference>
<keyword evidence="3" id="KW-1185">Reference proteome</keyword>
<comment type="caution">
    <text evidence="2">The sequence shown here is derived from an EMBL/GenBank/DDBJ whole genome shotgun (WGS) entry which is preliminary data.</text>
</comment>
<evidence type="ECO:0000256" key="1">
    <source>
        <dbReference type="SAM" id="Phobius"/>
    </source>
</evidence>
<dbReference type="Proteomes" id="UP000661607">
    <property type="component" value="Unassembled WGS sequence"/>
</dbReference>
<keyword evidence="1" id="KW-1133">Transmembrane helix</keyword>
<evidence type="ECO:0000313" key="3">
    <source>
        <dbReference type="Proteomes" id="UP000661607"/>
    </source>
</evidence>
<sequence>MTTFFLVCGAVSGPLFILTFLVAGTVRRSYSQLRHPVSSLALGEHGWVQTVNFIVTGLLTVAFAVGLRQALDSVLVPVLIGLHGLGLVGAGLFVTDPISGYPPGTPDRLEKHTRNGALHDLVSVPTFVAWPISAIVLGVDLLHRSQPGWGIYSVATGVAFFAMFAVSSVGFAQVPSLVGLGGLFQRITVAIGFTWTTLLAVHLMG</sequence>
<feature type="transmembrane region" description="Helical" evidence="1">
    <location>
        <begin position="74"/>
        <end position="94"/>
    </location>
</feature>
<keyword evidence="1" id="KW-0472">Membrane</keyword>
<accession>A0ABR9KCG7</accession>
<dbReference type="InterPro" id="IPR009339">
    <property type="entry name" value="DUF998"/>
</dbReference>
<protein>
    <submittedName>
        <fullName evidence="2">Membrane protein</fullName>
    </submittedName>
</protein>
<organism evidence="2 3">
    <name type="scientific">Nonomuraea africana</name>
    <dbReference type="NCBI Taxonomy" id="46171"/>
    <lineage>
        <taxon>Bacteria</taxon>
        <taxon>Bacillati</taxon>
        <taxon>Actinomycetota</taxon>
        <taxon>Actinomycetes</taxon>
        <taxon>Streptosporangiales</taxon>
        <taxon>Streptosporangiaceae</taxon>
        <taxon>Nonomuraea</taxon>
    </lineage>
</organism>
<feature type="transmembrane region" description="Helical" evidence="1">
    <location>
        <begin position="183"/>
        <end position="204"/>
    </location>
</feature>
<name>A0ABR9KCG7_9ACTN</name>
<gene>
    <name evidence="2" type="ORF">H4W81_002275</name>
</gene>
<keyword evidence="1" id="KW-0812">Transmembrane</keyword>
<feature type="transmembrane region" description="Helical" evidence="1">
    <location>
        <begin position="121"/>
        <end position="142"/>
    </location>
</feature>
<dbReference type="Pfam" id="PF06197">
    <property type="entry name" value="DUF998"/>
    <property type="match status" value="1"/>
</dbReference>
<dbReference type="RefSeq" id="WP_192774761.1">
    <property type="nucleotide sequence ID" value="NZ_BAAASY010000001.1"/>
</dbReference>